<evidence type="ECO:0000313" key="4">
    <source>
        <dbReference type="Proteomes" id="UP000585905"/>
    </source>
</evidence>
<reference evidence="3 4" key="1">
    <citation type="submission" date="2020-07" db="EMBL/GenBank/DDBJ databases">
        <title>Sequencing the genomes of 1000 actinobacteria strains.</title>
        <authorList>
            <person name="Klenk H.-P."/>
        </authorList>
    </citation>
    <scope>NUCLEOTIDE SEQUENCE [LARGE SCALE GENOMIC DNA]</scope>
    <source>
        <strain evidence="3 4">DSM 19663</strain>
    </source>
</reference>
<proteinExistence type="predicted"/>
<dbReference type="Pfam" id="PF12697">
    <property type="entry name" value="Abhydrolase_6"/>
    <property type="match status" value="1"/>
</dbReference>
<protein>
    <submittedName>
        <fullName evidence="3">Pimeloyl-ACP methyl ester carboxylesterase</fullName>
    </submittedName>
</protein>
<dbReference type="AlphaFoldDB" id="A0A839E6W4"/>
<evidence type="ECO:0000259" key="2">
    <source>
        <dbReference type="Pfam" id="PF12697"/>
    </source>
</evidence>
<feature type="domain" description="AB hydrolase-1" evidence="2">
    <location>
        <begin position="33"/>
        <end position="254"/>
    </location>
</feature>
<dbReference type="GO" id="GO:0047372">
    <property type="term" value="F:monoacylglycerol lipase activity"/>
    <property type="evidence" value="ECO:0007669"/>
    <property type="project" value="TreeGrafter"/>
</dbReference>
<dbReference type="GO" id="GO:0046464">
    <property type="term" value="P:acylglycerol catabolic process"/>
    <property type="evidence" value="ECO:0007669"/>
    <property type="project" value="TreeGrafter"/>
</dbReference>
<dbReference type="InterPro" id="IPR029058">
    <property type="entry name" value="AB_hydrolase_fold"/>
</dbReference>
<dbReference type="Proteomes" id="UP000585905">
    <property type="component" value="Unassembled WGS sequence"/>
</dbReference>
<sequence>MTSSAPSAPAPGDAVPAGKLHVDESGPRGAETVVFLHGGNVSGWMWGPQRDAMPDHHQLVPDMPGFGLSNAVPWRSMAETADRIASIIRERAHGGHAHVVGLSLGALVGAMLVARHPGVVRSAVLSGAPLRGLGPFMSWLARVQLKLWQSAAYWSTMGRGYHLDPDALKAFVEGGVGINPRSARRMTEQVNAGILGELGGFDGNPVAILGVAGGAESRVVTGALRHFLRAPNAEVRLAPGMHHVWNVENPDLFTDMVRAWIVEGRAHEELEAVPPHLLAAPRRERRQEQRG</sequence>
<feature type="compositionally biased region" description="Low complexity" evidence="1">
    <location>
        <begin position="1"/>
        <end position="11"/>
    </location>
</feature>
<accession>A0A839E6W4</accession>
<gene>
    <name evidence="3" type="ORF">FHX53_002003</name>
</gene>
<dbReference type="EMBL" id="JACGWX010000005">
    <property type="protein sequence ID" value="MBA8848399.1"/>
    <property type="molecule type" value="Genomic_DNA"/>
</dbReference>
<dbReference type="SUPFAM" id="SSF53474">
    <property type="entry name" value="alpha/beta-Hydrolases"/>
    <property type="match status" value="1"/>
</dbReference>
<evidence type="ECO:0000256" key="1">
    <source>
        <dbReference type="SAM" id="MobiDB-lite"/>
    </source>
</evidence>
<dbReference type="GO" id="GO:0016020">
    <property type="term" value="C:membrane"/>
    <property type="evidence" value="ECO:0007669"/>
    <property type="project" value="TreeGrafter"/>
</dbReference>
<dbReference type="PANTHER" id="PTHR43798">
    <property type="entry name" value="MONOACYLGLYCEROL LIPASE"/>
    <property type="match status" value="1"/>
</dbReference>
<dbReference type="RefSeq" id="WP_182491200.1">
    <property type="nucleotide sequence ID" value="NZ_BAAAOV010000019.1"/>
</dbReference>
<name>A0A839E6W4_9MICO</name>
<evidence type="ECO:0000313" key="3">
    <source>
        <dbReference type="EMBL" id="MBA8848399.1"/>
    </source>
</evidence>
<organism evidence="3 4">
    <name type="scientific">Microcella alkalica</name>
    <dbReference type="NCBI Taxonomy" id="355930"/>
    <lineage>
        <taxon>Bacteria</taxon>
        <taxon>Bacillati</taxon>
        <taxon>Actinomycetota</taxon>
        <taxon>Actinomycetes</taxon>
        <taxon>Micrococcales</taxon>
        <taxon>Microbacteriaceae</taxon>
        <taxon>Microcella</taxon>
    </lineage>
</organism>
<keyword evidence="4" id="KW-1185">Reference proteome</keyword>
<dbReference type="InterPro" id="IPR050266">
    <property type="entry name" value="AB_hydrolase_sf"/>
</dbReference>
<dbReference type="Gene3D" id="3.40.50.1820">
    <property type="entry name" value="alpha/beta hydrolase"/>
    <property type="match status" value="1"/>
</dbReference>
<dbReference type="PANTHER" id="PTHR43798:SF33">
    <property type="entry name" value="HYDROLASE, PUTATIVE (AFU_ORTHOLOGUE AFUA_2G14860)-RELATED"/>
    <property type="match status" value="1"/>
</dbReference>
<dbReference type="InterPro" id="IPR000073">
    <property type="entry name" value="AB_hydrolase_1"/>
</dbReference>
<feature type="region of interest" description="Disordered" evidence="1">
    <location>
        <begin position="1"/>
        <end position="23"/>
    </location>
</feature>
<comment type="caution">
    <text evidence="3">The sequence shown here is derived from an EMBL/GenBank/DDBJ whole genome shotgun (WGS) entry which is preliminary data.</text>
</comment>